<sequence>MKIIAYLHSDLSIETPPSQDIWGLEIDRVYQDIGSRYLLNQLIQDCQQQAPDYLLIRRLEELGDNINIISDRLYLLESLDIEIITTEDDYCSSQFKKISDRDLKNKLTKILNKVQKNQQSIRLKKGHGRNRLKILPPPGKAPYGYRRGQDKYIIDKSTAPVVKDFFERFLLFGSLRGAVRYLEKRYGKKISPTTGKNWLTSPVYRGDLKYKNQDLISNTHTPIINREEAAQIDRLIQRNSSLAPRTASAPRSLAGLVSCQKCQLTMSIARVTQHHKKNEYLYLRCQKCPQKPKCRSISYDFVLDKVINKICLELPLAVAQIKSPNNSSIENSLKQKIVDKKDILNRLPSLLEENILDRETFAIRNYKIRAEISQLENKIAQLPPSNLKAIANAVSLPQFWLDLSEAERRFYFREFIQQIKITPNDSKTCELQLVFIF</sequence>
<dbReference type="EMBL" id="JADWDC010000007">
    <property type="protein sequence ID" value="MCC0176258.1"/>
    <property type="molecule type" value="Genomic_DNA"/>
</dbReference>
<dbReference type="RefSeq" id="WP_369426723.1">
    <property type="nucleotide sequence ID" value="NZ_JADWDC010000007.1"/>
</dbReference>
<evidence type="ECO:0000313" key="4">
    <source>
        <dbReference type="Proteomes" id="UP000729733"/>
    </source>
</evidence>
<dbReference type="GO" id="GO:0000150">
    <property type="term" value="F:DNA strand exchange activity"/>
    <property type="evidence" value="ECO:0007669"/>
    <property type="project" value="InterPro"/>
</dbReference>
<dbReference type="Proteomes" id="UP000729733">
    <property type="component" value="Unassembled WGS sequence"/>
</dbReference>
<dbReference type="InterPro" id="IPR011109">
    <property type="entry name" value="DNA_bind_recombinase_dom"/>
</dbReference>
<organism evidence="3 4">
    <name type="scientific">Waterburya agarophytonicola KI4</name>
    <dbReference type="NCBI Taxonomy" id="2874699"/>
    <lineage>
        <taxon>Bacteria</taxon>
        <taxon>Bacillati</taxon>
        <taxon>Cyanobacteriota</taxon>
        <taxon>Cyanophyceae</taxon>
        <taxon>Pleurocapsales</taxon>
        <taxon>Hyellaceae</taxon>
        <taxon>Waterburya</taxon>
        <taxon>Waterburya agarophytonicola</taxon>
    </lineage>
</organism>
<dbReference type="InterPro" id="IPR036162">
    <property type="entry name" value="Resolvase-like_N_sf"/>
</dbReference>
<accession>A0A964BPS7</accession>
<reference evidence="3" key="1">
    <citation type="journal article" date="2021" name="Antonie Van Leeuwenhoek">
        <title>Draft genome and description of Waterburya agarophytonicola gen. nov. sp. nov. (Pleurocapsales, Cyanobacteria): a seaweed symbiont.</title>
        <authorList>
            <person name="Bonthond G."/>
            <person name="Shalygin S."/>
            <person name="Bayer T."/>
            <person name="Weinberger F."/>
        </authorList>
    </citation>
    <scope>NUCLEOTIDE SEQUENCE</scope>
    <source>
        <strain evidence="3">KI4</strain>
    </source>
</reference>
<dbReference type="InterPro" id="IPR025827">
    <property type="entry name" value="Zn_ribbon_recom_dom"/>
</dbReference>
<dbReference type="Pfam" id="PF13408">
    <property type="entry name" value="Zn_ribbon_recom"/>
    <property type="match status" value="1"/>
</dbReference>
<dbReference type="InterPro" id="IPR050639">
    <property type="entry name" value="SSR_resolvase"/>
</dbReference>
<dbReference type="PANTHER" id="PTHR30461:SF26">
    <property type="entry name" value="RESOLVASE HOMOLOG YNEB"/>
    <property type="match status" value="1"/>
</dbReference>
<proteinExistence type="inferred from homology"/>
<comment type="similarity">
    <text evidence="1">Belongs to the site-specific recombinase resolvase family.</text>
</comment>
<comment type="caution">
    <text evidence="3">The sequence shown here is derived from an EMBL/GenBank/DDBJ whole genome shotgun (WGS) entry which is preliminary data.</text>
</comment>
<dbReference type="InterPro" id="IPR038109">
    <property type="entry name" value="DNA_bind_recomb_sf"/>
</dbReference>
<keyword evidence="4" id="KW-1185">Reference proteome</keyword>
<evidence type="ECO:0000313" key="3">
    <source>
        <dbReference type="EMBL" id="MCC0176258.1"/>
    </source>
</evidence>
<feature type="domain" description="Recombinase" evidence="2">
    <location>
        <begin position="142"/>
        <end position="242"/>
    </location>
</feature>
<dbReference type="GO" id="GO:0003677">
    <property type="term" value="F:DNA binding"/>
    <property type="evidence" value="ECO:0007669"/>
    <property type="project" value="InterPro"/>
</dbReference>
<name>A0A964BPS7_9CYAN</name>
<protein>
    <submittedName>
        <fullName evidence="3">Recombinase family protein</fullName>
    </submittedName>
</protein>
<gene>
    <name evidence="3" type="ORF">I4641_04615</name>
</gene>
<dbReference type="AlphaFoldDB" id="A0A964BPS7"/>
<dbReference type="PROSITE" id="PS51737">
    <property type="entry name" value="RECOMBINASE_DNA_BIND"/>
    <property type="match status" value="1"/>
</dbReference>
<dbReference type="PANTHER" id="PTHR30461">
    <property type="entry name" value="DNA-INVERTASE FROM LAMBDOID PROPHAGE"/>
    <property type="match status" value="1"/>
</dbReference>
<dbReference type="SUPFAM" id="SSF53041">
    <property type="entry name" value="Resolvase-like"/>
    <property type="match status" value="1"/>
</dbReference>
<evidence type="ECO:0000256" key="1">
    <source>
        <dbReference type="ARBA" id="ARBA00009913"/>
    </source>
</evidence>
<evidence type="ECO:0000259" key="2">
    <source>
        <dbReference type="PROSITE" id="PS51737"/>
    </source>
</evidence>
<dbReference type="Gene3D" id="3.90.1750.20">
    <property type="entry name" value="Putative Large Serine Recombinase, Chain B, Domain 2"/>
    <property type="match status" value="1"/>
</dbReference>
<dbReference type="Pfam" id="PF07508">
    <property type="entry name" value="Recombinase"/>
    <property type="match status" value="1"/>
</dbReference>